<dbReference type="AlphaFoldDB" id="A0AA88ILT2"/>
<accession>A0AA88ILT2</accession>
<dbReference type="InterPro" id="IPR012337">
    <property type="entry name" value="RNaseH-like_sf"/>
</dbReference>
<dbReference type="InterPro" id="IPR008906">
    <property type="entry name" value="HATC_C_dom"/>
</dbReference>
<dbReference type="EMBL" id="JAUPFM010000021">
    <property type="protein sequence ID" value="KAK2816817.1"/>
    <property type="molecule type" value="Genomic_DNA"/>
</dbReference>
<sequence>MSGSAKKRKVDADCRHFNKNWTAKYLFTEVGGKAVCLVCGEQIAVFKDYNLSRHYETKHAEKYKYLSDAERGRTSDALLAKLQKQQGFFTKLHASMDAATKTSFLISHKIAKNSKPFSEGEFVKECLVDSAALICPDKKGAFEQVPLSRRTVTRRIEQIAGNLELQLQHEVASFASFDFFSLALDESCDVRDTAQLLIFVCGITDFKIMEELAAMRPMKGTTTGSDLFTEVNACIDTLGLKWDRLAGVTTDGCPNLTGKNVGLLKRMQDKVTEIDADQKLVFLHCIIHQHVLCKSVLKMTHVIDVVNKIVNFIRARALNHRQFVALLEEHESEHSDIGYRTAVRWLSLGKVLKRVWDLKAEIQEFFAVDVTALMNELNTKLQGKDLFVHEMHSLVKAFMRKLQFLSSQLESNTLTHMQTLKEVTPSADHLRRYSSMLGALHGEFSRRFEDLRTIEDEMHMIFSPFSCSVDNAPSDVQLELIDLQSDAVLAEHFKSGSLLDFYSSLKEENFPNMRRHAQKMLVLFGSTYICEQTFSMMKFTKSTYRSSLTDDHLSAVLQHLHLKHST</sequence>
<evidence type="ECO:0000313" key="4">
    <source>
        <dbReference type="Proteomes" id="UP001187415"/>
    </source>
</evidence>
<dbReference type="PANTHER" id="PTHR45913:SF9">
    <property type="entry name" value="GENERAL TRANSCRIPTION FACTOR II-I REPEAT DOMAIN-CONTAINING PROTEIN 2-LIKE-RELATED"/>
    <property type="match status" value="1"/>
</dbReference>
<gene>
    <name evidence="3" type="ORF">Q5P01_025008</name>
</gene>
<proteinExistence type="predicted"/>
<feature type="domain" description="HAT C-terminal dimerisation" evidence="1">
    <location>
        <begin position="496"/>
        <end position="556"/>
    </location>
</feature>
<dbReference type="SUPFAM" id="SSF53098">
    <property type="entry name" value="Ribonuclease H-like"/>
    <property type="match status" value="1"/>
</dbReference>
<evidence type="ECO:0008006" key="5">
    <source>
        <dbReference type="Google" id="ProtNLM"/>
    </source>
</evidence>
<organism evidence="3 4">
    <name type="scientific">Channa striata</name>
    <name type="common">Snakehead murrel</name>
    <name type="synonym">Ophicephalus striatus</name>
    <dbReference type="NCBI Taxonomy" id="64152"/>
    <lineage>
        <taxon>Eukaryota</taxon>
        <taxon>Metazoa</taxon>
        <taxon>Chordata</taxon>
        <taxon>Craniata</taxon>
        <taxon>Vertebrata</taxon>
        <taxon>Euteleostomi</taxon>
        <taxon>Actinopterygii</taxon>
        <taxon>Neopterygii</taxon>
        <taxon>Teleostei</taxon>
        <taxon>Neoteleostei</taxon>
        <taxon>Acanthomorphata</taxon>
        <taxon>Anabantaria</taxon>
        <taxon>Anabantiformes</taxon>
        <taxon>Channoidei</taxon>
        <taxon>Channidae</taxon>
        <taxon>Channa</taxon>
    </lineage>
</organism>
<reference evidence="3" key="1">
    <citation type="submission" date="2023-07" db="EMBL/GenBank/DDBJ databases">
        <title>Chromosome-level Genome Assembly of Striped Snakehead (Channa striata).</title>
        <authorList>
            <person name="Liu H."/>
        </authorList>
    </citation>
    <scope>NUCLEOTIDE SEQUENCE</scope>
    <source>
        <strain evidence="3">Gz</strain>
        <tissue evidence="3">Muscle</tissue>
    </source>
</reference>
<feature type="domain" description="SPIN-DOC-like zinc-finger" evidence="2">
    <location>
        <begin position="19"/>
        <end position="70"/>
    </location>
</feature>
<keyword evidence="4" id="KW-1185">Reference proteome</keyword>
<dbReference type="InterPro" id="IPR040647">
    <property type="entry name" value="SPIN-DOC_Znf-C2H2"/>
</dbReference>
<dbReference type="Pfam" id="PF18658">
    <property type="entry name" value="zf-C2H2_12"/>
    <property type="match status" value="1"/>
</dbReference>
<dbReference type="GO" id="GO:0046983">
    <property type="term" value="F:protein dimerization activity"/>
    <property type="evidence" value="ECO:0007669"/>
    <property type="project" value="InterPro"/>
</dbReference>
<dbReference type="Proteomes" id="UP001187415">
    <property type="component" value="Unassembled WGS sequence"/>
</dbReference>
<name>A0AA88ILT2_CHASR</name>
<evidence type="ECO:0000259" key="1">
    <source>
        <dbReference type="Pfam" id="PF05699"/>
    </source>
</evidence>
<protein>
    <recommendedName>
        <fullName evidence="5">SPIN-DOC-like zinc-finger domain-containing protein</fullName>
    </recommendedName>
</protein>
<comment type="caution">
    <text evidence="3">The sequence shown here is derived from an EMBL/GenBank/DDBJ whole genome shotgun (WGS) entry which is preliminary data.</text>
</comment>
<evidence type="ECO:0000313" key="3">
    <source>
        <dbReference type="EMBL" id="KAK2816817.1"/>
    </source>
</evidence>
<dbReference type="Pfam" id="PF05699">
    <property type="entry name" value="Dimer_Tnp_hAT"/>
    <property type="match status" value="1"/>
</dbReference>
<evidence type="ECO:0000259" key="2">
    <source>
        <dbReference type="Pfam" id="PF18658"/>
    </source>
</evidence>
<dbReference type="PANTHER" id="PTHR45913">
    <property type="entry name" value="EPM2A-INTERACTING PROTEIN 1"/>
    <property type="match status" value="1"/>
</dbReference>